<dbReference type="EMBL" id="QJKJ01006801">
    <property type="protein sequence ID" value="RDX85427.1"/>
    <property type="molecule type" value="Genomic_DNA"/>
</dbReference>
<gene>
    <name evidence="1" type="ORF">CR513_33394</name>
</gene>
<proteinExistence type="predicted"/>
<reference evidence="1" key="1">
    <citation type="submission" date="2018-05" db="EMBL/GenBank/DDBJ databases">
        <title>Draft genome of Mucuna pruriens seed.</title>
        <authorList>
            <person name="Nnadi N.E."/>
            <person name="Vos R."/>
            <person name="Hasami M.H."/>
            <person name="Devisetty U.K."/>
            <person name="Aguiy J.C."/>
        </authorList>
    </citation>
    <scope>NUCLEOTIDE SEQUENCE [LARGE SCALE GENOMIC DNA]</scope>
    <source>
        <strain evidence="1">JCA_2017</strain>
    </source>
</reference>
<accession>A0A371G4I9</accession>
<organism evidence="1 2">
    <name type="scientific">Mucuna pruriens</name>
    <name type="common">Velvet bean</name>
    <name type="synonym">Dolichos pruriens</name>
    <dbReference type="NCBI Taxonomy" id="157652"/>
    <lineage>
        <taxon>Eukaryota</taxon>
        <taxon>Viridiplantae</taxon>
        <taxon>Streptophyta</taxon>
        <taxon>Embryophyta</taxon>
        <taxon>Tracheophyta</taxon>
        <taxon>Spermatophyta</taxon>
        <taxon>Magnoliopsida</taxon>
        <taxon>eudicotyledons</taxon>
        <taxon>Gunneridae</taxon>
        <taxon>Pentapetalae</taxon>
        <taxon>rosids</taxon>
        <taxon>fabids</taxon>
        <taxon>Fabales</taxon>
        <taxon>Fabaceae</taxon>
        <taxon>Papilionoideae</taxon>
        <taxon>50 kb inversion clade</taxon>
        <taxon>NPAAA clade</taxon>
        <taxon>indigoferoid/millettioid clade</taxon>
        <taxon>Phaseoleae</taxon>
        <taxon>Mucuna</taxon>
    </lineage>
</organism>
<name>A0A371G4I9_MUCPR</name>
<keyword evidence="2" id="KW-1185">Reference proteome</keyword>
<feature type="non-terminal residue" evidence="1">
    <location>
        <position position="62"/>
    </location>
</feature>
<protein>
    <submittedName>
        <fullName evidence="1">Uncharacterized protein</fullName>
    </submittedName>
</protein>
<comment type="caution">
    <text evidence="1">The sequence shown here is derived from an EMBL/GenBank/DDBJ whole genome shotgun (WGS) entry which is preliminary data.</text>
</comment>
<evidence type="ECO:0000313" key="1">
    <source>
        <dbReference type="EMBL" id="RDX85427.1"/>
    </source>
</evidence>
<sequence length="62" mass="6913">MMMDRNMINVASSGALMDKTPATTRHLISNMASNTQQFGTREVVTSQVVNEVDTIDKLRLEN</sequence>
<evidence type="ECO:0000313" key="2">
    <source>
        <dbReference type="Proteomes" id="UP000257109"/>
    </source>
</evidence>
<dbReference type="Proteomes" id="UP000257109">
    <property type="component" value="Unassembled WGS sequence"/>
</dbReference>
<dbReference type="AlphaFoldDB" id="A0A371G4I9"/>